<dbReference type="GO" id="GO:0020037">
    <property type="term" value="F:heme binding"/>
    <property type="evidence" value="ECO:0007669"/>
    <property type="project" value="InterPro"/>
</dbReference>
<evidence type="ECO:0000256" key="15">
    <source>
        <dbReference type="PIRSR" id="PIRSR602401-1"/>
    </source>
</evidence>
<dbReference type="STRING" id="7102.A0A2A4J2N5"/>
<evidence type="ECO:0000256" key="5">
    <source>
        <dbReference type="ARBA" id="ARBA00012109"/>
    </source>
</evidence>
<dbReference type="GO" id="GO:0005789">
    <property type="term" value="C:endoplasmic reticulum membrane"/>
    <property type="evidence" value="ECO:0007669"/>
    <property type="project" value="UniProtKB-SubCell"/>
</dbReference>
<evidence type="ECO:0000256" key="7">
    <source>
        <dbReference type="ARBA" id="ARBA00022723"/>
    </source>
</evidence>
<evidence type="ECO:0000256" key="14">
    <source>
        <dbReference type="ARBA" id="ARBA00047827"/>
    </source>
</evidence>
<keyword evidence="6 15" id="KW-0349">Heme</keyword>
<evidence type="ECO:0000256" key="11">
    <source>
        <dbReference type="ARBA" id="ARBA00023004"/>
    </source>
</evidence>
<keyword evidence="9" id="KW-0492">Microsome</keyword>
<feature type="binding site" description="axial binding residue" evidence="15">
    <location>
        <position position="453"/>
    </location>
    <ligand>
        <name>heme</name>
        <dbReference type="ChEBI" id="CHEBI:30413"/>
    </ligand>
    <ligandPart>
        <name>Fe</name>
        <dbReference type="ChEBI" id="CHEBI:18248"/>
    </ligandPart>
</feature>
<dbReference type="EMBL" id="NWSH01003644">
    <property type="protein sequence ID" value="PCG65996.1"/>
    <property type="molecule type" value="Genomic_DNA"/>
</dbReference>
<dbReference type="PROSITE" id="PS00086">
    <property type="entry name" value="CYTOCHROME_P450"/>
    <property type="match status" value="1"/>
</dbReference>
<evidence type="ECO:0000256" key="2">
    <source>
        <dbReference type="ARBA" id="ARBA00004174"/>
    </source>
</evidence>
<dbReference type="InterPro" id="IPR017972">
    <property type="entry name" value="Cyt_P450_CS"/>
</dbReference>
<evidence type="ECO:0000256" key="1">
    <source>
        <dbReference type="ARBA" id="ARBA00001971"/>
    </source>
</evidence>
<comment type="cofactor">
    <cofactor evidence="1 15">
        <name>heme</name>
        <dbReference type="ChEBI" id="CHEBI:30413"/>
    </cofactor>
</comment>
<dbReference type="GO" id="GO:0016712">
    <property type="term" value="F:oxidoreductase activity, acting on paired donors, with incorporation or reduction of molecular oxygen, reduced flavin or flavoprotein as one donor, and incorporation of one atom of oxygen"/>
    <property type="evidence" value="ECO:0007669"/>
    <property type="project" value="UniProtKB-EC"/>
</dbReference>
<dbReference type="InterPro" id="IPR050476">
    <property type="entry name" value="Insect_CytP450_Detox"/>
</dbReference>
<dbReference type="GO" id="GO:0005506">
    <property type="term" value="F:iron ion binding"/>
    <property type="evidence" value="ECO:0007669"/>
    <property type="project" value="InterPro"/>
</dbReference>
<evidence type="ECO:0000313" key="16">
    <source>
        <dbReference type="EMBL" id="PCG65996.1"/>
    </source>
</evidence>
<evidence type="ECO:0000256" key="13">
    <source>
        <dbReference type="ARBA" id="ARBA00023136"/>
    </source>
</evidence>
<evidence type="ECO:0000256" key="6">
    <source>
        <dbReference type="ARBA" id="ARBA00022617"/>
    </source>
</evidence>
<comment type="similarity">
    <text evidence="4">Belongs to the cytochrome P450 family.</text>
</comment>
<proteinExistence type="inferred from homology"/>
<reference evidence="16" key="1">
    <citation type="submission" date="2017-09" db="EMBL/GenBank/DDBJ databases">
        <title>Contemporary evolution of a Lepidopteran species, Heliothis virescens, in response to modern agricultural practices.</title>
        <authorList>
            <person name="Fritz M.L."/>
            <person name="Deyonke A.M."/>
            <person name="Papanicolaou A."/>
            <person name="Micinski S."/>
            <person name="Westbrook J."/>
            <person name="Gould F."/>
        </authorList>
    </citation>
    <scope>NUCLEOTIDE SEQUENCE [LARGE SCALE GENOMIC DNA]</scope>
    <source>
        <strain evidence="16">HvINT-</strain>
        <tissue evidence="16">Whole body</tissue>
    </source>
</reference>
<keyword evidence="7 15" id="KW-0479">Metal-binding</keyword>
<dbReference type="InterPro" id="IPR001128">
    <property type="entry name" value="Cyt_P450"/>
</dbReference>
<gene>
    <name evidence="16" type="ORF">B5V51_8339</name>
</gene>
<name>A0A2A4J2N5_HELVI</name>
<protein>
    <recommendedName>
        <fullName evidence="5">unspecific monooxygenase</fullName>
        <ecNumber evidence="5">1.14.14.1</ecNumber>
    </recommendedName>
</protein>
<dbReference type="CDD" id="cd11056">
    <property type="entry name" value="CYP6-like"/>
    <property type="match status" value="1"/>
</dbReference>
<comment type="catalytic activity">
    <reaction evidence="14">
        <text>an organic molecule + reduced [NADPH--hemoprotein reductase] + O2 = an alcohol + oxidized [NADPH--hemoprotein reductase] + H2O + H(+)</text>
        <dbReference type="Rhea" id="RHEA:17149"/>
        <dbReference type="Rhea" id="RHEA-COMP:11964"/>
        <dbReference type="Rhea" id="RHEA-COMP:11965"/>
        <dbReference type="ChEBI" id="CHEBI:15377"/>
        <dbReference type="ChEBI" id="CHEBI:15378"/>
        <dbReference type="ChEBI" id="CHEBI:15379"/>
        <dbReference type="ChEBI" id="CHEBI:30879"/>
        <dbReference type="ChEBI" id="CHEBI:57618"/>
        <dbReference type="ChEBI" id="CHEBI:58210"/>
        <dbReference type="ChEBI" id="CHEBI:142491"/>
        <dbReference type="EC" id="1.14.14.1"/>
    </reaction>
</comment>
<dbReference type="PRINTS" id="PR00385">
    <property type="entry name" value="P450"/>
</dbReference>
<comment type="subcellular location">
    <subcellularLocation>
        <location evidence="3">Endoplasmic reticulum membrane</location>
        <topology evidence="3">Peripheral membrane protein</topology>
    </subcellularLocation>
    <subcellularLocation>
        <location evidence="2">Microsome membrane</location>
        <topology evidence="2">Peripheral membrane protein</topology>
    </subcellularLocation>
</comment>
<dbReference type="Pfam" id="PF00067">
    <property type="entry name" value="p450"/>
    <property type="match status" value="1"/>
</dbReference>
<keyword evidence="10" id="KW-0560">Oxidoreductase</keyword>
<dbReference type="AlphaFoldDB" id="A0A2A4J2N5"/>
<dbReference type="PRINTS" id="PR00463">
    <property type="entry name" value="EP450I"/>
</dbReference>
<accession>A0A2A4J2N5</accession>
<comment type="caution">
    <text evidence="16">The sequence shown here is derived from an EMBL/GenBank/DDBJ whole genome shotgun (WGS) entry which is preliminary data.</text>
</comment>
<dbReference type="EC" id="1.14.14.1" evidence="5"/>
<evidence type="ECO:0000256" key="9">
    <source>
        <dbReference type="ARBA" id="ARBA00022848"/>
    </source>
</evidence>
<dbReference type="InterPro" id="IPR036396">
    <property type="entry name" value="Cyt_P450_sf"/>
</dbReference>
<sequence>MITLAIAVILLISLYFYGTRNFKYWEQRGIKHDKPLPLFGNNFKGYIFKSSMTQLADELYWRYPNERVVGFYRSSEPELLIRDPEIAKRILSNEFSHFFRRGFTPNKTVFEPLMQNLFFAEGDLWKLLRQRMTPAFTSGKLKAMFPLIVERAERLKTRALAAAAEGKSLDARDLMARYTTDFIGACGFGLDADTLNDENSPFRQLGINIFKIKPKELFYIVLKEMFPDLFQNLKVWVRLEKDINELVGEILTKRNYKPSGRGDFIDLMLECKMKGEMVGESIEKKKPDGSPETVNLEFNDGIIAAQVFVFFAAGFETSSSATSFTLHQLAYHQEVQKKAQEEVDRVLAKHDGKLSYDSIKDMHYLELVFKEGLRMFPSLGFLYRQCTRPYTFPEFNMTIDDSVTVMIPLQSMHNDPKYFPNPEVFRPERFSPEEFESNNKFVYLPFGLGPRACIGERLGLMQSLAGLAAVLSCFTVEPAPETLRYPVVDPKSSIVQSVVGGLPLMFRPRKVVMSTADSERLLAIYKLKFYKNKKKWKLSEDLAKDTPSETNCKLDETYNIDNVDNVEVESAHNKAFLDEEPADEVEECSVVEPACECRQSRAAWPDDTSEPLWQDAHQEWCGVEGEGSADELAEHPLYSPWTRSAWPSELEYDMKQSYAPVCRPLSPRAVLSSAQQWLRDLGYEPPEETCPCPLDESIEFVRGAHHAPHSSETDLSANNDGDVSSVGTWSGARLRRGVLQHCEALARLLAERNHREILYGSTPPKPPVPLDEYPTRDTDPLRPPDFILSGSHRPADTRWLTDTLPAMPSACHLPDIMPSVCRLPDTGDCRLPDTMPDCGLSGILPDMPLGRGRGRLLRTKPVIRIGMGRPYRL</sequence>
<dbReference type="SUPFAM" id="SSF48264">
    <property type="entry name" value="Cytochrome P450"/>
    <property type="match status" value="1"/>
</dbReference>
<keyword evidence="12" id="KW-0503">Monooxygenase</keyword>
<evidence type="ECO:0000256" key="8">
    <source>
        <dbReference type="ARBA" id="ARBA00022824"/>
    </source>
</evidence>
<organism evidence="16">
    <name type="scientific">Heliothis virescens</name>
    <name type="common">Tobacco budworm moth</name>
    <dbReference type="NCBI Taxonomy" id="7102"/>
    <lineage>
        <taxon>Eukaryota</taxon>
        <taxon>Metazoa</taxon>
        <taxon>Ecdysozoa</taxon>
        <taxon>Arthropoda</taxon>
        <taxon>Hexapoda</taxon>
        <taxon>Insecta</taxon>
        <taxon>Pterygota</taxon>
        <taxon>Neoptera</taxon>
        <taxon>Endopterygota</taxon>
        <taxon>Lepidoptera</taxon>
        <taxon>Glossata</taxon>
        <taxon>Ditrysia</taxon>
        <taxon>Noctuoidea</taxon>
        <taxon>Noctuidae</taxon>
        <taxon>Heliothinae</taxon>
        <taxon>Heliothis</taxon>
    </lineage>
</organism>
<dbReference type="FunFam" id="1.10.630.10:FF:000042">
    <property type="entry name" value="Cytochrome P450"/>
    <property type="match status" value="1"/>
</dbReference>
<keyword evidence="13" id="KW-0472">Membrane</keyword>
<keyword evidence="8" id="KW-0256">Endoplasmic reticulum</keyword>
<evidence type="ECO:0000256" key="10">
    <source>
        <dbReference type="ARBA" id="ARBA00023002"/>
    </source>
</evidence>
<dbReference type="InterPro" id="IPR002401">
    <property type="entry name" value="Cyt_P450_E_grp-I"/>
</dbReference>
<evidence type="ECO:0000256" key="12">
    <source>
        <dbReference type="ARBA" id="ARBA00023033"/>
    </source>
</evidence>
<keyword evidence="11 15" id="KW-0408">Iron</keyword>
<evidence type="ECO:0000256" key="4">
    <source>
        <dbReference type="ARBA" id="ARBA00010617"/>
    </source>
</evidence>
<dbReference type="PANTHER" id="PTHR24292">
    <property type="entry name" value="CYTOCHROME P450"/>
    <property type="match status" value="1"/>
</dbReference>
<dbReference type="Gene3D" id="1.10.630.10">
    <property type="entry name" value="Cytochrome P450"/>
    <property type="match status" value="1"/>
</dbReference>
<evidence type="ECO:0000256" key="3">
    <source>
        <dbReference type="ARBA" id="ARBA00004406"/>
    </source>
</evidence>
<dbReference type="PANTHER" id="PTHR24292:SF54">
    <property type="entry name" value="CYP9F3-RELATED"/>
    <property type="match status" value="1"/>
</dbReference>